<reference evidence="3" key="1">
    <citation type="submission" date="2022-07" db="EMBL/GenBank/DDBJ databases">
        <title>Fungi with potential for degradation of polypropylene.</title>
        <authorList>
            <person name="Gostincar C."/>
        </authorList>
    </citation>
    <scope>NUCLEOTIDE SEQUENCE</scope>
    <source>
        <strain evidence="3">EXF-13287</strain>
    </source>
</reference>
<feature type="compositionally biased region" description="Basic and acidic residues" evidence="1">
    <location>
        <begin position="297"/>
        <end position="308"/>
    </location>
</feature>
<accession>A0AA38R601</accession>
<protein>
    <submittedName>
        <fullName evidence="3">Uncharacterized protein</fullName>
    </submittedName>
</protein>
<feature type="transmembrane region" description="Helical" evidence="2">
    <location>
        <begin position="84"/>
        <end position="102"/>
    </location>
</feature>
<keyword evidence="4" id="KW-1185">Reference proteome</keyword>
<feature type="transmembrane region" description="Helical" evidence="2">
    <location>
        <begin position="44"/>
        <end position="64"/>
    </location>
</feature>
<evidence type="ECO:0000313" key="3">
    <source>
        <dbReference type="EMBL" id="KAJ9130014.1"/>
    </source>
</evidence>
<keyword evidence="2" id="KW-0472">Membrane</keyword>
<evidence type="ECO:0000256" key="1">
    <source>
        <dbReference type="SAM" id="MobiDB-lite"/>
    </source>
</evidence>
<feature type="region of interest" description="Disordered" evidence="1">
    <location>
        <begin position="265"/>
        <end position="351"/>
    </location>
</feature>
<evidence type="ECO:0000256" key="2">
    <source>
        <dbReference type="SAM" id="Phobius"/>
    </source>
</evidence>
<feature type="compositionally biased region" description="Low complexity" evidence="1">
    <location>
        <begin position="270"/>
        <end position="281"/>
    </location>
</feature>
<organism evidence="3 4">
    <name type="scientific">Coniochaeta hoffmannii</name>
    <dbReference type="NCBI Taxonomy" id="91930"/>
    <lineage>
        <taxon>Eukaryota</taxon>
        <taxon>Fungi</taxon>
        <taxon>Dikarya</taxon>
        <taxon>Ascomycota</taxon>
        <taxon>Pezizomycotina</taxon>
        <taxon>Sordariomycetes</taxon>
        <taxon>Sordariomycetidae</taxon>
        <taxon>Coniochaetales</taxon>
        <taxon>Coniochaetaceae</taxon>
        <taxon>Coniochaeta</taxon>
    </lineage>
</organism>
<feature type="transmembrane region" description="Helical" evidence="2">
    <location>
        <begin position="109"/>
        <end position="134"/>
    </location>
</feature>
<name>A0AA38R601_9PEZI</name>
<proteinExistence type="predicted"/>
<evidence type="ECO:0000313" key="4">
    <source>
        <dbReference type="Proteomes" id="UP001174691"/>
    </source>
</evidence>
<feature type="transmembrane region" description="Helical" evidence="2">
    <location>
        <begin position="154"/>
        <end position="174"/>
    </location>
</feature>
<sequence length="363" mass="39734">MDPTTVAMPQYYELSWAILSTIGLFNILVGFMVMGIAGFSMVSLVPMVVSVATAIANGMCYYAFYANNPVSNTAVASAFADITWLIQEAGLSFYSYAILVRVLHNRQRLVFLCLFWFIMLVIAALRLTILANRLKSILGTPSDVPLQRLIDHLHVAYFSCIAAVECVSAIFLLMTFNQARRISMKAAIQGGLFSYLMRSTEIRLALLAIVGVTRAVTYSFQDTAQSAEGVAGQLDRFAYTLECAFPVIMYIDILASRLVFAKNGRSHETSSNSRSRRANSNPRGTTNVKMYPVSQSRRGDTVNDRKSSDATSSQERIIESGYGARTEVEGGVGVAHSDNGRTTPGPTGISKTVNFEISESRIA</sequence>
<comment type="caution">
    <text evidence="3">The sequence shown here is derived from an EMBL/GenBank/DDBJ whole genome shotgun (WGS) entry which is preliminary data.</text>
</comment>
<gene>
    <name evidence="3" type="ORF">NKR19_g10079</name>
</gene>
<feature type="compositionally biased region" description="Polar residues" evidence="1">
    <location>
        <begin position="282"/>
        <end position="296"/>
    </location>
</feature>
<keyword evidence="2" id="KW-1133">Transmembrane helix</keyword>
<dbReference type="Proteomes" id="UP001174691">
    <property type="component" value="Unassembled WGS sequence"/>
</dbReference>
<dbReference type="EMBL" id="JANBVN010000289">
    <property type="protein sequence ID" value="KAJ9130014.1"/>
    <property type="molecule type" value="Genomic_DNA"/>
</dbReference>
<dbReference type="AlphaFoldDB" id="A0AA38R601"/>
<keyword evidence="2" id="KW-0812">Transmembrane</keyword>
<feature type="compositionally biased region" description="Polar residues" evidence="1">
    <location>
        <begin position="340"/>
        <end position="351"/>
    </location>
</feature>
<feature type="transmembrane region" description="Helical" evidence="2">
    <location>
        <begin position="16"/>
        <end position="37"/>
    </location>
</feature>